<dbReference type="InterPro" id="IPR036034">
    <property type="entry name" value="PDZ_sf"/>
</dbReference>
<evidence type="ECO:0000313" key="5">
    <source>
        <dbReference type="Proteomes" id="UP000503447"/>
    </source>
</evidence>
<dbReference type="Gene3D" id="2.40.70.10">
    <property type="entry name" value="Acid Proteases"/>
    <property type="match status" value="1"/>
</dbReference>
<evidence type="ECO:0000256" key="1">
    <source>
        <dbReference type="SAM" id="MobiDB-lite"/>
    </source>
</evidence>
<feature type="signal peptide" evidence="2">
    <location>
        <begin position="1"/>
        <end position="23"/>
    </location>
</feature>
<feature type="chain" id="PRO_5026984595" description="PDZ domain-containing protein" evidence="2">
    <location>
        <begin position="24"/>
        <end position="293"/>
    </location>
</feature>
<name>A0A6M5Z3N4_9BACT</name>
<dbReference type="Pfam" id="PF13650">
    <property type="entry name" value="Asp_protease_2"/>
    <property type="match status" value="1"/>
</dbReference>
<evidence type="ECO:0000256" key="2">
    <source>
        <dbReference type="SAM" id="SignalP"/>
    </source>
</evidence>
<keyword evidence="5" id="KW-1185">Reference proteome</keyword>
<dbReference type="InterPro" id="IPR001478">
    <property type="entry name" value="PDZ"/>
</dbReference>
<dbReference type="Proteomes" id="UP000503447">
    <property type="component" value="Chromosome"/>
</dbReference>
<organism evidence="4 5">
    <name type="scientific">Frigoriglobus tundricola</name>
    <dbReference type="NCBI Taxonomy" id="2774151"/>
    <lineage>
        <taxon>Bacteria</taxon>
        <taxon>Pseudomonadati</taxon>
        <taxon>Planctomycetota</taxon>
        <taxon>Planctomycetia</taxon>
        <taxon>Gemmatales</taxon>
        <taxon>Gemmataceae</taxon>
        <taxon>Frigoriglobus</taxon>
    </lineage>
</organism>
<dbReference type="PROSITE" id="PS50106">
    <property type="entry name" value="PDZ"/>
    <property type="match status" value="1"/>
</dbReference>
<proteinExistence type="predicted"/>
<dbReference type="SUPFAM" id="SSF50630">
    <property type="entry name" value="Acid proteases"/>
    <property type="match status" value="1"/>
</dbReference>
<accession>A0A6M5Z3N4</accession>
<gene>
    <name evidence="4" type="ORF">FTUN_8517</name>
</gene>
<feature type="compositionally biased region" description="Basic and acidic residues" evidence="1">
    <location>
        <begin position="22"/>
        <end position="38"/>
    </location>
</feature>
<dbReference type="Gene3D" id="2.30.42.10">
    <property type="match status" value="1"/>
</dbReference>
<dbReference type="SUPFAM" id="SSF50156">
    <property type="entry name" value="PDZ domain-like"/>
    <property type="match status" value="1"/>
</dbReference>
<dbReference type="EMBL" id="CP053452">
    <property type="protein sequence ID" value="QJX00879.1"/>
    <property type="molecule type" value="Genomic_DNA"/>
</dbReference>
<dbReference type="Pfam" id="PF13180">
    <property type="entry name" value="PDZ_2"/>
    <property type="match status" value="1"/>
</dbReference>
<feature type="domain" description="PDZ" evidence="3">
    <location>
        <begin position="209"/>
        <end position="255"/>
    </location>
</feature>
<feature type="region of interest" description="Disordered" evidence="1">
    <location>
        <begin position="19"/>
        <end position="38"/>
    </location>
</feature>
<reference evidence="5" key="1">
    <citation type="submission" date="2020-05" db="EMBL/GenBank/DDBJ databases">
        <title>Frigoriglobus tundricola gen. nov., sp. nov., a psychrotolerant cellulolytic planctomycete of the family Gemmataceae with two divergent copies of 16S rRNA gene.</title>
        <authorList>
            <person name="Kulichevskaya I.S."/>
            <person name="Ivanova A.A."/>
            <person name="Naumoff D.G."/>
            <person name="Beletsky A.V."/>
            <person name="Rijpstra W.I.C."/>
            <person name="Sinninghe Damste J.S."/>
            <person name="Mardanov A.V."/>
            <person name="Ravin N.V."/>
            <person name="Dedysh S.N."/>
        </authorList>
    </citation>
    <scope>NUCLEOTIDE SEQUENCE [LARGE SCALE GENOMIC DNA]</scope>
    <source>
        <strain evidence="5">PL17</strain>
    </source>
</reference>
<dbReference type="AlphaFoldDB" id="A0A6M5Z3N4"/>
<keyword evidence="2" id="KW-0732">Signal</keyword>
<sequence length="293" mass="31613">MRWRMALVLTAGLGLLPPPAVRAEDKPSNKDEKKADKAQKVEKIEVPYRLTDTKHLMVRVKINGKGPFNMIVDTGAPAVFITKGVAKKAKTTADEKEWVNFDSFELEGGLKVEKARGRVEDLVQIDGMNSMGLAGVELHGVIGYNVLAKHRVQYDLTRDKLVFEPLAFEPPGLLPLGGKGGGDIQAMGPMVKMMAALLGMKPNFDAVPRGFTGIEYAVADDKVTIKAVLAGSPAEKAGLKAGDVITSIKTVSIESEKDLTRALAKAGVGSKWRFYVTRDGKESEIVVELGKGL</sequence>
<dbReference type="SMART" id="SM00228">
    <property type="entry name" value="PDZ"/>
    <property type="match status" value="1"/>
</dbReference>
<dbReference type="InterPro" id="IPR021109">
    <property type="entry name" value="Peptidase_aspartic_dom_sf"/>
</dbReference>
<evidence type="ECO:0000259" key="3">
    <source>
        <dbReference type="PROSITE" id="PS50106"/>
    </source>
</evidence>
<evidence type="ECO:0000313" key="4">
    <source>
        <dbReference type="EMBL" id="QJX00879.1"/>
    </source>
</evidence>
<protein>
    <recommendedName>
        <fullName evidence="3">PDZ domain-containing protein</fullName>
    </recommendedName>
</protein>
<dbReference type="KEGG" id="ftj:FTUN_8517"/>